<organism evidence="12 13">
    <name type="scientific">Mixia osmundae (strain CBS 9802 / IAM 14324 / JCM 22182 / KY 12970)</name>
    <dbReference type="NCBI Taxonomy" id="764103"/>
    <lineage>
        <taxon>Eukaryota</taxon>
        <taxon>Fungi</taxon>
        <taxon>Dikarya</taxon>
        <taxon>Basidiomycota</taxon>
        <taxon>Pucciniomycotina</taxon>
        <taxon>Mixiomycetes</taxon>
        <taxon>Mixiales</taxon>
        <taxon>Mixiaceae</taxon>
        <taxon>Mixia</taxon>
    </lineage>
</organism>
<dbReference type="HOGENOM" id="CLU_000192_9_0_1"/>
<evidence type="ECO:0000313" key="13">
    <source>
        <dbReference type="Proteomes" id="UP000009131"/>
    </source>
</evidence>
<keyword evidence="4" id="KW-0175">Coiled coil</keyword>
<dbReference type="OrthoDB" id="6108017at2759"/>
<name>G7E7E7_MIXOS</name>
<dbReference type="SUPFAM" id="SSF52540">
    <property type="entry name" value="P-loop containing nucleoside triphosphate hydrolases"/>
    <property type="match status" value="2"/>
</dbReference>
<dbReference type="Gene3D" id="1.10.10.820">
    <property type="match status" value="1"/>
</dbReference>
<gene>
    <name evidence="12" type="primary">Mo05445</name>
    <name evidence="12" type="ORF">E5Q_05445</name>
</gene>
<keyword evidence="13" id="KW-1185">Reference proteome</keyword>
<dbReference type="InterPro" id="IPR027417">
    <property type="entry name" value="P-loop_NTPase"/>
</dbReference>
<dbReference type="Gene3D" id="3.40.850.10">
    <property type="entry name" value="Kinesin motor domain"/>
    <property type="match status" value="1"/>
</dbReference>
<dbReference type="Pfam" id="PF01843">
    <property type="entry name" value="DIL"/>
    <property type="match status" value="1"/>
</dbReference>
<dbReference type="Gene3D" id="1.20.120.720">
    <property type="entry name" value="Myosin VI head, motor domain, U50 subdomain"/>
    <property type="match status" value="1"/>
</dbReference>
<dbReference type="GO" id="GO:0016459">
    <property type="term" value="C:myosin complex"/>
    <property type="evidence" value="ECO:0007669"/>
    <property type="project" value="UniProtKB-KW"/>
</dbReference>
<comment type="similarity">
    <text evidence="1 8">Belongs to the TRAFAC class myosin-kinesin ATPase superfamily. Myosin family.</text>
</comment>
<dbReference type="PANTHER" id="PTHR13140:SF706">
    <property type="entry name" value="DILUTE CLASS UNCONVENTIONAL MYOSIN, ISOFORM C"/>
    <property type="match status" value="1"/>
</dbReference>
<dbReference type="GO" id="GO:0007015">
    <property type="term" value="P:actin filament organization"/>
    <property type="evidence" value="ECO:0007669"/>
    <property type="project" value="TreeGrafter"/>
</dbReference>
<feature type="domain" description="Dilute" evidence="10">
    <location>
        <begin position="1263"/>
        <end position="1544"/>
    </location>
</feature>
<dbReference type="Pfam" id="PF00063">
    <property type="entry name" value="Myosin_head"/>
    <property type="match status" value="1"/>
</dbReference>
<dbReference type="GO" id="GO:0005524">
    <property type="term" value="F:ATP binding"/>
    <property type="evidence" value="ECO:0007669"/>
    <property type="project" value="UniProtKB-UniRule"/>
</dbReference>
<reference evidence="12 13" key="2">
    <citation type="journal article" date="2012" name="Open Biol.">
        <title>Characteristics of nucleosomes and linker DNA regions on the genome of the basidiomycete Mixia osmundae revealed by mono- and dinucleosome mapping.</title>
        <authorList>
            <person name="Nishida H."/>
            <person name="Kondo S."/>
            <person name="Matsumoto T."/>
            <person name="Suzuki Y."/>
            <person name="Yoshikawa H."/>
            <person name="Taylor T.D."/>
            <person name="Sugiyama J."/>
        </authorList>
    </citation>
    <scope>NUCLEOTIDE SEQUENCE [LARGE SCALE GENOMIC DNA]</scope>
    <source>
        <strain evidence="13">CBS 9802 / IAM 14324 / JCM 22182 / KY 12970</strain>
    </source>
</reference>
<evidence type="ECO:0000259" key="10">
    <source>
        <dbReference type="PROSITE" id="PS51126"/>
    </source>
</evidence>
<dbReference type="STRING" id="764103.G7E7E7"/>
<evidence type="ECO:0000256" key="6">
    <source>
        <dbReference type="ARBA" id="ARBA00023175"/>
    </source>
</evidence>
<dbReference type="InterPro" id="IPR002710">
    <property type="entry name" value="Dilute_dom"/>
</dbReference>
<dbReference type="SMART" id="SM00015">
    <property type="entry name" value="IQ"/>
    <property type="match status" value="6"/>
</dbReference>
<dbReference type="InterPro" id="IPR001609">
    <property type="entry name" value="Myosin_head_motor_dom-like"/>
</dbReference>
<dbReference type="GO" id="GO:0005737">
    <property type="term" value="C:cytoplasm"/>
    <property type="evidence" value="ECO:0007669"/>
    <property type="project" value="TreeGrafter"/>
</dbReference>
<dbReference type="GO" id="GO:0000146">
    <property type="term" value="F:microfilament motor activity"/>
    <property type="evidence" value="ECO:0007669"/>
    <property type="project" value="TreeGrafter"/>
</dbReference>
<evidence type="ECO:0000313" key="12">
    <source>
        <dbReference type="EMBL" id="GAA98757.1"/>
    </source>
</evidence>
<evidence type="ECO:0000256" key="1">
    <source>
        <dbReference type="ARBA" id="ARBA00008314"/>
    </source>
</evidence>
<keyword evidence="7 8" id="KW-0009">Actin-binding</keyword>
<dbReference type="SUPFAM" id="SSF50084">
    <property type="entry name" value="Myosin S1 fragment, N-terminal domain"/>
    <property type="match status" value="1"/>
</dbReference>
<feature type="region of interest" description="Disordered" evidence="9">
    <location>
        <begin position="1094"/>
        <end position="1138"/>
    </location>
</feature>
<accession>G7E7E7</accession>
<comment type="caution">
    <text evidence="12">The sequence shown here is derived from an EMBL/GenBank/DDBJ whole genome shotgun (WGS) entry which is preliminary data.</text>
</comment>
<evidence type="ECO:0000256" key="2">
    <source>
        <dbReference type="ARBA" id="ARBA00022741"/>
    </source>
</evidence>
<dbReference type="InterPro" id="IPR000048">
    <property type="entry name" value="IQ_motif_EF-hand-BS"/>
</dbReference>
<dbReference type="SMART" id="SM01132">
    <property type="entry name" value="DIL"/>
    <property type="match status" value="1"/>
</dbReference>
<feature type="domain" description="Myosin motor" evidence="11">
    <location>
        <begin position="87"/>
        <end position="786"/>
    </location>
</feature>
<dbReference type="Gene3D" id="1.20.5.190">
    <property type="match status" value="3"/>
</dbReference>
<dbReference type="GO" id="GO:0016020">
    <property type="term" value="C:membrane"/>
    <property type="evidence" value="ECO:0007669"/>
    <property type="project" value="TreeGrafter"/>
</dbReference>
<feature type="binding site" evidence="8">
    <location>
        <begin position="180"/>
        <end position="187"/>
    </location>
    <ligand>
        <name>ATP</name>
        <dbReference type="ChEBI" id="CHEBI:30616"/>
    </ligand>
</feature>
<dbReference type="PANTHER" id="PTHR13140">
    <property type="entry name" value="MYOSIN"/>
    <property type="match status" value="1"/>
</dbReference>
<feature type="region of interest" description="Actin-binding" evidence="8">
    <location>
        <begin position="666"/>
        <end position="688"/>
    </location>
</feature>
<evidence type="ECO:0000256" key="9">
    <source>
        <dbReference type="SAM" id="MobiDB-lite"/>
    </source>
</evidence>
<evidence type="ECO:0000256" key="3">
    <source>
        <dbReference type="ARBA" id="ARBA00022840"/>
    </source>
</evidence>
<dbReference type="GO" id="GO:0051015">
    <property type="term" value="F:actin filament binding"/>
    <property type="evidence" value="ECO:0007669"/>
    <property type="project" value="TreeGrafter"/>
</dbReference>
<evidence type="ECO:0000256" key="7">
    <source>
        <dbReference type="ARBA" id="ARBA00023203"/>
    </source>
</evidence>
<dbReference type="SMART" id="SM00242">
    <property type="entry name" value="MYSc"/>
    <property type="match status" value="1"/>
</dbReference>
<dbReference type="EMBL" id="BABT02000164">
    <property type="protein sequence ID" value="GAA98757.1"/>
    <property type="molecule type" value="Genomic_DNA"/>
</dbReference>
<evidence type="ECO:0000256" key="4">
    <source>
        <dbReference type="ARBA" id="ARBA00023054"/>
    </source>
</evidence>
<dbReference type="InterPro" id="IPR046943">
    <property type="entry name" value="Fungal_Myo2/2A_CBD"/>
</dbReference>
<keyword evidence="5 8" id="KW-0518">Myosin</keyword>
<reference evidence="12 13" key="1">
    <citation type="journal article" date="2011" name="J. Gen. Appl. Microbiol.">
        <title>Draft genome sequencing of the enigmatic basidiomycete Mixia osmundae.</title>
        <authorList>
            <person name="Nishida H."/>
            <person name="Nagatsuka Y."/>
            <person name="Sugiyama J."/>
        </authorList>
    </citation>
    <scope>NUCLEOTIDE SEQUENCE [LARGE SCALE GENOMIC DNA]</scope>
    <source>
        <strain evidence="13">CBS 9802 / IAM 14324 / JCM 22182 / KY 12970</strain>
    </source>
</reference>
<dbReference type="FunCoup" id="G7E7E7">
    <property type="interactions" value="57"/>
</dbReference>
<dbReference type="Proteomes" id="UP000009131">
    <property type="component" value="Unassembled WGS sequence"/>
</dbReference>
<keyword evidence="6 8" id="KW-0505">Motor protein</keyword>
<protein>
    <recommendedName>
        <fullName evidence="14">Myosin motor domain-containing protein</fullName>
    </recommendedName>
</protein>
<keyword evidence="2 8" id="KW-0547">Nucleotide-binding</keyword>
<dbReference type="OMA" id="EIMFDDR"/>
<evidence type="ECO:0008006" key="14">
    <source>
        <dbReference type="Google" id="ProtNLM"/>
    </source>
</evidence>
<dbReference type="CDD" id="cd15480">
    <property type="entry name" value="fMyo2p_CBD"/>
    <property type="match status" value="1"/>
</dbReference>
<evidence type="ECO:0000256" key="8">
    <source>
        <dbReference type="PROSITE-ProRule" id="PRU00782"/>
    </source>
</evidence>
<dbReference type="Pfam" id="PF00612">
    <property type="entry name" value="IQ"/>
    <property type="match status" value="3"/>
</dbReference>
<dbReference type="CDD" id="cd01380">
    <property type="entry name" value="MYSc_Myo5"/>
    <property type="match status" value="1"/>
</dbReference>
<dbReference type="Gene3D" id="1.20.58.530">
    <property type="match status" value="1"/>
</dbReference>
<evidence type="ECO:0000259" key="11">
    <source>
        <dbReference type="PROSITE" id="PS51456"/>
    </source>
</evidence>
<sequence length="1595" mass="179585">MSNSPLDLYAKGTRAWFEDTKEGWIGAELVEKDVQQPSKVGVSGQGSVKLVFKDANGKAHVLETTLDDLLKTNWAKLPPLRNPPLLEQTEDLTNLSYLNEPGVLHAIRTRYQFQQIYTYSGIVLVAVNPFTAVSMYSDEYVQLYAGKKKGELDPHLFAIAEDAYRCMIRQKQNQTIIVSGESGAGKTVSAKYIMRYFATVEDPEQPSSRRKNSSKDGMTDVERQILATNPIMEAFGNAKTTRNDNSSRFGKYIEILFDNKQNIVGAKIRTYLLERSRLVYQPATERNYHVFYQLLAGASSSDRAALSLDHPSKFAYTNGGGAGSEIITGVDDAADFAATQAALSTVGISSEQQWMIFKVLAGLLHLGNVKITQVRNDAVLADDDPSLLLACKLLGIEAGEFRKWITKKQIVTRSEKIVTSHTAAQASAIRDSVAKYIYSSLFDWLVGVINDSLAKPDALKQVANSIGVLDIYGFEHFDKNSFEQLMINYANERLQYNFNAHVFKLEQDEYVAEQINWKFIDFADNQPCIDMIEGKLGIMSLLDEESRLPAGTDSSFVQKLYSQLGKPEYTKVFKKPRFGNSAFTVKHYALDVEYEAESFLEKNRDTVPDEQLNVLSQTTNEFLKDVFDRAATVALASKPEATSAVVPKRGGAVKKPTLGSIFKLSLIELMKTIDATNAHYIRCIKPNEPKIAWEFEPNMVLGQLRACGVLETIRISCAGYPTRWTFAEFAERYYMLCGSEHWGPDISGLCDIILRGTIQDHDKYQVGKTKIFFRAGMLGYLEKLRGDRLNYLATLLQKNLRRHIAVKKYKSMRVATIGIQATWRGILARRELQRQRQEAAAIAIQRYTRGYVQRNAYLKTRTAVTRIQALVRGRTVRAKFASTKTDQAATLLQSLLRGRIARARFLHERRLVILLQSCTRRRAARKELLGLKQEAKSVSHFKEVSYKLENKVVELTQTLQKRTAENKSLQVRVRDLETSIASWTSKHSEVETEARALRAQAAVPSIPQSVFETLRAEKAELDEQMRVSTATLAKKDSQITALAQQCEALNADLASKQKALGAYMERNGSDETSTIATLRTELAVLREQLSRTVNNTKGRPDAPPVFAPSTGKLNGGYDHGMTNGTGATPPRPNRGRRNSMARNMGTEDIATNGMHYDDAPRGVQASYDQLNGQVARSPRHQYIQEPEPEPEELAEEMMALLEEEEPLDEDILIGIIRSLKIPPPSSNNPPQPKEVLFPAHLISLVTNEMWKYGLMSESERFLANVMQTVQQHVMSFHGEDAIIPGTFWLSNIHEVLSFVCIAEGDILQGIGPGAEGAGRDFEWENYERLVRLVKHDLDSLEYNIYHTFMQETKKKLNRMIIPALVESQSLPGFVSNDSGSGRFFNRIVGASTQPTHSMDDILNLLNLVWKSLKSFYIEHSVVQQVVTELLKLIGVTSFNDLLMRRNFCSWKRAMQIQYNITRLEEWCKAHDMPEGTLQLEHLMQATKLLQLKKGSRDDIEIIYDVCWFLTPTQIQKLISHYHVADYEAPIAPEILQAVAARVVPGDKNDHLLLPPEVEEAGPYDVPLPREITGIETYIPSFLPLPRIREIVRLLT</sequence>
<dbReference type="InParanoid" id="G7E7E7"/>
<dbReference type="PROSITE" id="PS50096">
    <property type="entry name" value="IQ"/>
    <property type="match status" value="4"/>
</dbReference>
<dbReference type="PROSITE" id="PS51126">
    <property type="entry name" value="DILUTE"/>
    <property type="match status" value="1"/>
</dbReference>
<keyword evidence="3 8" id="KW-0067">ATP-binding</keyword>
<proteinExistence type="inferred from homology"/>
<dbReference type="Gene3D" id="6.20.240.20">
    <property type="match status" value="1"/>
</dbReference>
<dbReference type="InterPro" id="IPR036103">
    <property type="entry name" value="MYSc_Myo5"/>
</dbReference>
<dbReference type="FunFam" id="1.10.10.820:FF:000001">
    <property type="entry name" value="Myosin heavy chain"/>
    <property type="match status" value="1"/>
</dbReference>
<dbReference type="RefSeq" id="XP_014567500.1">
    <property type="nucleotide sequence ID" value="XM_014712014.1"/>
</dbReference>
<dbReference type="PRINTS" id="PR00193">
    <property type="entry name" value="MYOSINHEAVY"/>
</dbReference>
<dbReference type="PROSITE" id="PS51456">
    <property type="entry name" value="MYOSIN_MOTOR"/>
    <property type="match status" value="1"/>
</dbReference>
<evidence type="ECO:0000256" key="5">
    <source>
        <dbReference type="ARBA" id="ARBA00023123"/>
    </source>
</evidence>
<dbReference type="eggNOG" id="KOG0160">
    <property type="taxonomic scope" value="Eukaryota"/>
</dbReference>
<dbReference type="InterPro" id="IPR036961">
    <property type="entry name" value="Kinesin_motor_dom_sf"/>
</dbReference>